<feature type="transmembrane region" description="Helical" evidence="7">
    <location>
        <begin position="264"/>
        <end position="282"/>
    </location>
</feature>
<dbReference type="PANTHER" id="PTHR32468">
    <property type="entry name" value="CATION/H + ANTIPORTER"/>
    <property type="match status" value="1"/>
</dbReference>
<dbReference type="GO" id="GO:0016020">
    <property type="term" value="C:membrane"/>
    <property type="evidence" value="ECO:0007669"/>
    <property type="project" value="UniProtKB-SubCell"/>
</dbReference>
<dbReference type="EMBL" id="CP016174">
    <property type="protein sequence ID" value="ANN18302.1"/>
    <property type="molecule type" value="Genomic_DNA"/>
</dbReference>
<dbReference type="Pfam" id="PF00999">
    <property type="entry name" value="Na_H_Exchanger"/>
    <property type="match status" value="1"/>
</dbReference>
<dbReference type="GO" id="GO:0015297">
    <property type="term" value="F:antiporter activity"/>
    <property type="evidence" value="ECO:0007669"/>
    <property type="project" value="InterPro"/>
</dbReference>
<comment type="subcellular location">
    <subcellularLocation>
        <location evidence="1">Membrane</location>
        <topology evidence="1">Multi-pass membrane protein</topology>
    </subcellularLocation>
</comment>
<reference evidence="9 10" key="1">
    <citation type="journal article" date="2015" name="Genome Announc.">
        <title>Draft Genome Sequence of Norvancomycin-Producing Strain Amycolatopsis orientalis CPCC200066.</title>
        <authorList>
            <person name="Lei X."/>
            <person name="Yuan F."/>
            <person name="Shi Y."/>
            <person name="Li X."/>
            <person name="Wang L."/>
            <person name="Hong B."/>
        </authorList>
    </citation>
    <scope>NUCLEOTIDE SEQUENCE [LARGE SCALE GENOMIC DNA]</scope>
    <source>
        <strain evidence="9 10">B-37</strain>
    </source>
</reference>
<protein>
    <submittedName>
        <fullName evidence="9">Sodium:proton antiporter</fullName>
    </submittedName>
</protein>
<keyword evidence="4 7" id="KW-1133">Transmembrane helix</keyword>
<accession>A0A193C1E9</accession>
<evidence type="ECO:0000256" key="6">
    <source>
        <dbReference type="ARBA" id="ARBA00023136"/>
    </source>
</evidence>
<evidence type="ECO:0000256" key="5">
    <source>
        <dbReference type="ARBA" id="ARBA00023065"/>
    </source>
</evidence>
<evidence type="ECO:0000313" key="9">
    <source>
        <dbReference type="EMBL" id="ANN18302.1"/>
    </source>
</evidence>
<gene>
    <name evidence="9" type="ORF">SD37_23455</name>
</gene>
<feature type="transmembrane region" description="Helical" evidence="7">
    <location>
        <begin position="126"/>
        <end position="147"/>
    </location>
</feature>
<feature type="transmembrane region" description="Helical" evidence="7">
    <location>
        <begin position="216"/>
        <end position="235"/>
    </location>
</feature>
<sequence length="390" mass="39738">MPDLALLLAALAVLLSLARGFGWVFTRIGQPAVLGEITCGLVAGAALRSGPGLPVRVDTTLDALAQLGLVLFLFGVGARLAPSMTAVRLRTAFVPALGATIVPVVLGAPVAFWLAGRHAPLGATPFVLFTAVAMAVTAFPVLARILAERRMLDDPRGQCALTAAAITDAAAWTALAFVAASVHSGTRAWPIVAALPLVLGLFLLARPWFGQATARLSGPTATVVMVVLACAGAAVTDAIGLHAAIGAFLVGAAVGRPGPRHDPVALIAPLGALLVPLYFVLIGRKVDLGDLDTVLVAEILAVIVVAVAGKGGGAYLGARLAGDPPRRAAVFAALMNTRGVTELVFLGIGLGLGVIDSAFYTAMVAMALVTTAMTGPILDRLERNKVTRDA</sequence>
<proteinExistence type="predicted"/>
<dbReference type="KEGG" id="aori:SD37_23455"/>
<feature type="transmembrane region" description="Helical" evidence="7">
    <location>
        <begin position="63"/>
        <end position="81"/>
    </location>
</feature>
<dbReference type="eggNOG" id="COG0475">
    <property type="taxonomic scope" value="Bacteria"/>
</dbReference>
<dbReference type="GO" id="GO:1902600">
    <property type="term" value="P:proton transmembrane transport"/>
    <property type="evidence" value="ECO:0007669"/>
    <property type="project" value="InterPro"/>
</dbReference>
<organism evidence="9 10">
    <name type="scientific">Amycolatopsis orientalis</name>
    <name type="common">Nocardia orientalis</name>
    <dbReference type="NCBI Taxonomy" id="31958"/>
    <lineage>
        <taxon>Bacteria</taxon>
        <taxon>Bacillati</taxon>
        <taxon>Actinomycetota</taxon>
        <taxon>Actinomycetes</taxon>
        <taxon>Pseudonocardiales</taxon>
        <taxon>Pseudonocardiaceae</taxon>
        <taxon>Amycolatopsis</taxon>
    </lineage>
</organism>
<dbReference type="Proteomes" id="UP000093695">
    <property type="component" value="Chromosome"/>
</dbReference>
<evidence type="ECO:0000256" key="2">
    <source>
        <dbReference type="ARBA" id="ARBA00022448"/>
    </source>
</evidence>
<keyword evidence="5" id="KW-0406">Ion transport</keyword>
<dbReference type="InterPro" id="IPR038770">
    <property type="entry name" value="Na+/solute_symporter_sf"/>
</dbReference>
<evidence type="ECO:0000256" key="3">
    <source>
        <dbReference type="ARBA" id="ARBA00022692"/>
    </source>
</evidence>
<evidence type="ECO:0000256" key="4">
    <source>
        <dbReference type="ARBA" id="ARBA00022989"/>
    </source>
</evidence>
<dbReference type="RefSeq" id="WP_044854882.1">
    <property type="nucleotide sequence ID" value="NZ_CP016174.1"/>
</dbReference>
<dbReference type="InterPro" id="IPR050794">
    <property type="entry name" value="CPA2_transporter"/>
</dbReference>
<keyword evidence="6 7" id="KW-0472">Membrane</keyword>
<feature type="transmembrane region" description="Helical" evidence="7">
    <location>
        <begin position="188"/>
        <end position="209"/>
    </location>
</feature>
<dbReference type="InterPro" id="IPR006153">
    <property type="entry name" value="Cation/H_exchanger_TM"/>
</dbReference>
<evidence type="ECO:0000313" key="10">
    <source>
        <dbReference type="Proteomes" id="UP000093695"/>
    </source>
</evidence>
<evidence type="ECO:0000256" key="1">
    <source>
        <dbReference type="ARBA" id="ARBA00004141"/>
    </source>
</evidence>
<evidence type="ECO:0000256" key="7">
    <source>
        <dbReference type="SAM" id="Phobius"/>
    </source>
</evidence>
<feature type="transmembrane region" description="Helical" evidence="7">
    <location>
        <begin position="93"/>
        <end position="114"/>
    </location>
</feature>
<feature type="transmembrane region" description="Helical" evidence="7">
    <location>
        <begin position="294"/>
        <end position="316"/>
    </location>
</feature>
<name>A0A193C1E9_AMYOR</name>
<evidence type="ECO:0000259" key="8">
    <source>
        <dbReference type="Pfam" id="PF00999"/>
    </source>
</evidence>
<dbReference type="AlphaFoldDB" id="A0A193C1E9"/>
<feature type="domain" description="Cation/H+ exchanger transmembrane" evidence="8">
    <location>
        <begin position="21"/>
        <end position="378"/>
    </location>
</feature>
<dbReference type="PANTHER" id="PTHR32468:SF0">
    <property type="entry name" value="K(+)_H(+) ANTIPORTER 1"/>
    <property type="match status" value="1"/>
</dbReference>
<keyword evidence="3 7" id="KW-0812">Transmembrane</keyword>
<feature type="transmembrane region" description="Helical" evidence="7">
    <location>
        <begin position="159"/>
        <end position="182"/>
    </location>
</feature>
<keyword evidence="10" id="KW-1185">Reference proteome</keyword>
<dbReference type="STRING" id="31958.SD37_23455"/>
<dbReference type="Gene3D" id="1.20.1530.20">
    <property type="match status" value="1"/>
</dbReference>
<keyword evidence="2" id="KW-0813">Transport</keyword>